<dbReference type="EMBL" id="JAUSVM010000001">
    <property type="protein sequence ID" value="MDQ0424515.1"/>
    <property type="molecule type" value="Genomic_DNA"/>
</dbReference>
<dbReference type="InterPro" id="IPR036426">
    <property type="entry name" value="Bulb-type_lectin_dom_sf"/>
</dbReference>
<dbReference type="Proteomes" id="UP001240250">
    <property type="component" value="Unassembled WGS sequence"/>
</dbReference>
<dbReference type="SUPFAM" id="SSF51110">
    <property type="entry name" value="alpha-D-mannose-specific plant lectins"/>
    <property type="match status" value="3"/>
</dbReference>
<protein>
    <recommendedName>
        <fullName evidence="9">Bulb-type lectin domain-containing protein</fullName>
    </recommendedName>
</protein>
<feature type="domain" description="Bulb-type lectin" evidence="5">
    <location>
        <begin position="18"/>
        <end position="126"/>
    </location>
</feature>
<dbReference type="PANTHER" id="PTHR47359">
    <property type="entry name" value="PEPTIDOGLYCAN DL-ENDOPEPTIDASE CWLO"/>
    <property type="match status" value="1"/>
</dbReference>
<dbReference type="Gene3D" id="2.90.10.10">
    <property type="entry name" value="Bulb-type lectin domain"/>
    <property type="match status" value="4"/>
</dbReference>
<comment type="similarity">
    <text evidence="1">Belongs to the peptidase C40 family.</text>
</comment>
<dbReference type="Pfam" id="PF00877">
    <property type="entry name" value="NLPC_P60"/>
    <property type="match status" value="1"/>
</dbReference>
<feature type="domain" description="Bulb-type lectin" evidence="5">
    <location>
        <begin position="130"/>
        <end position="238"/>
    </location>
</feature>
<evidence type="ECO:0000259" key="6">
    <source>
        <dbReference type="PROSITE" id="PS51935"/>
    </source>
</evidence>
<evidence type="ECO:0000313" key="7">
    <source>
        <dbReference type="EMBL" id="MDQ0424515.1"/>
    </source>
</evidence>
<dbReference type="SUPFAM" id="SSF54001">
    <property type="entry name" value="Cysteine proteinases"/>
    <property type="match status" value="1"/>
</dbReference>
<comment type="caution">
    <text evidence="7">The sequence shown here is derived from an EMBL/GenBank/DDBJ whole genome shotgun (WGS) entry which is preliminary data.</text>
</comment>
<dbReference type="InterPro" id="IPR038765">
    <property type="entry name" value="Papain-like_cys_pep_sf"/>
</dbReference>
<organism evidence="7 8">
    <name type="scientific">Cellulomonas iranensis</name>
    <dbReference type="NCBI Taxonomy" id="76862"/>
    <lineage>
        <taxon>Bacteria</taxon>
        <taxon>Bacillati</taxon>
        <taxon>Actinomycetota</taxon>
        <taxon>Actinomycetes</taxon>
        <taxon>Micrococcales</taxon>
        <taxon>Cellulomonadaceae</taxon>
        <taxon>Cellulomonas</taxon>
    </lineage>
</organism>
<dbReference type="CDD" id="cd00028">
    <property type="entry name" value="B_lectin"/>
    <property type="match status" value="1"/>
</dbReference>
<keyword evidence="3" id="KW-0378">Hydrolase</keyword>
<dbReference type="RefSeq" id="WP_134851921.1">
    <property type="nucleotide sequence ID" value="NZ_CP194061.1"/>
</dbReference>
<evidence type="ECO:0000256" key="1">
    <source>
        <dbReference type="ARBA" id="ARBA00007074"/>
    </source>
</evidence>
<dbReference type="PROSITE" id="PS50927">
    <property type="entry name" value="BULB_LECTIN"/>
    <property type="match status" value="2"/>
</dbReference>
<evidence type="ECO:0000313" key="8">
    <source>
        <dbReference type="Proteomes" id="UP001240250"/>
    </source>
</evidence>
<proteinExistence type="inferred from homology"/>
<sequence>MLTCLIADATDARAAAGGFRLAAGEQIVAGQTLVSPDGQQTLALQTDGNLVLYGAAGSRWQTATTGRGGARLVLQTDGNLVLYDAKNYPLWFTNTRGSGADHLDVQSDGNVVLYTASNGVVWQTSTRYQPASLSAPADLRAGDVLMSPNGQYTLAMQTDGNLVLYGPSGWMWQTSTRGSGAVRLAVQSDGNLVLYTSTDYPAWIAGTRGSGIAQLRLQDDGNLVGYRADGTWAWQTYTYPGGSAPAPAPAPAPASGKAATAIAYARQQIGKPYQWGATGPNAFDCSGLTQQAWAAAGVRIARVSRDQYTTLPHVPYAQAAPGDILAWATNTSNPSTIHHVALYVGNGQMIEAPSPGKPVRLTAVRTNGLMRDVARPTS</sequence>
<evidence type="ECO:0000256" key="3">
    <source>
        <dbReference type="ARBA" id="ARBA00022801"/>
    </source>
</evidence>
<reference evidence="7 8" key="1">
    <citation type="submission" date="2023-07" db="EMBL/GenBank/DDBJ databases">
        <title>Sequencing the genomes of 1000 actinobacteria strains.</title>
        <authorList>
            <person name="Klenk H.-P."/>
        </authorList>
    </citation>
    <scope>NUCLEOTIDE SEQUENCE [LARGE SCALE GENOMIC DNA]</scope>
    <source>
        <strain evidence="7 8">DSM 14785</strain>
    </source>
</reference>
<name>A0ABU0GGM4_9CELL</name>
<dbReference type="InterPro" id="IPR000064">
    <property type="entry name" value="NLP_P60_dom"/>
</dbReference>
<dbReference type="PROSITE" id="PS51935">
    <property type="entry name" value="NLPC_P60"/>
    <property type="match status" value="1"/>
</dbReference>
<keyword evidence="8" id="KW-1185">Reference proteome</keyword>
<evidence type="ECO:0000256" key="2">
    <source>
        <dbReference type="ARBA" id="ARBA00022670"/>
    </source>
</evidence>
<dbReference type="InterPro" id="IPR051794">
    <property type="entry name" value="PG_Endopeptidase_C40"/>
</dbReference>
<keyword evidence="2" id="KW-0645">Protease</keyword>
<dbReference type="SMART" id="SM00108">
    <property type="entry name" value="B_lectin"/>
    <property type="match status" value="2"/>
</dbReference>
<keyword evidence="4" id="KW-0788">Thiol protease</keyword>
<dbReference type="PANTHER" id="PTHR47359:SF3">
    <property type="entry name" value="NLP_P60 DOMAIN-CONTAINING PROTEIN-RELATED"/>
    <property type="match status" value="1"/>
</dbReference>
<dbReference type="Gene3D" id="3.90.1720.10">
    <property type="entry name" value="endopeptidase domain like (from Nostoc punctiforme)"/>
    <property type="match status" value="1"/>
</dbReference>
<feature type="domain" description="NlpC/P60" evidence="6">
    <location>
        <begin position="255"/>
        <end position="378"/>
    </location>
</feature>
<evidence type="ECO:0000259" key="5">
    <source>
        <dbReference type="PROSITE" id="PS50927"/>
    </source>
</evidence>
<dbReference type="InterPro" id="IPR001480">
    <property type="entry name" value="Bulb-type_lectin_dom"/>
</dbReference>
<gene>
    <name evidence="7" type="ORF">JO380_000896</name>
</gene>
<accession>A0ABU0GGM4</accession>
<evidence type="ECO:0008006" key="9">
    <source>
        <dbReference type="Google" id="ProtNLM"/>
    </source>
</evidence>
<evidence type="ECO:0000256" key="4">
    <source>
        <dbReference type="ARBA" id="ARBA00022807"/>
    </source>
</evidence>